<dbReference type="PIRSF" id="PIRSF026326">
    <property type="entry name" value="InaA"/>
    <property type="match status" value="1"/>
</dbReference>
<dbReference type="AlphaFoldDB" id="A0A1H2YWD2"/>
<dbReference type="InterPro" id="IPR027023">
    <property type="entry name" value="Put_LipoPS_kinase_InaA"/>
</dbReference>
<dbReference type="EMBL" id="FNNU01000003">
    <property type="protein sequence ID" value="SDX09337.1"/>
    <property type="molecule type" value="Genomic_DNA"/>
</dbReference>
<protein>
    <submittedName>
        <fullName evidence="1">Lipopolysaccharide kinase (Kdo/WaaP) family protein</fullName>
    </submittedName>
</protein>
<dbReference type="STRING" id="1007099.SAMN05216287_2076"/>
<name>A0A1H2YWD2_9PSED</name>
<dbReference type="SUPFAM" id="SSF56112">
    <property type="entry name" value="Protein kinase-like (PK-like)"/>
    <property type="match status" value="1"/>
</dbReference>
<organism evidence="1 2">
    <name type="scientific">Pseudomonas kuykendallii</name>
    <dbReference type="NCBI Taxonomy" id="1007099"/>
    <lineage>
        <taxon>Bacteria</taxon>
        <taxon>Pseudomonadati</taxon>
        <taxon>Pseudomonadota</taxon>
        <taxon>Gammaproteobacteria</taxon>
        <taxon>Pseudomonadales</taxon>
        <taxon>Pseudomonadaceae</taxon>
        <taxon>Pseudomonas</taxon>
    </lineage>
</organism>
<dbReference type="RefSeq" id="WP_245728168.1">
    <property type="nucleotide sequence ID" value="NZ_FNNU01000003.1"/>
</dbReference>
<dbReference type="InterPro" id="IPR011009">
    <property type="entry name" value="Kinase-like_dom_sf"/>
</dbReference>
<keyword evidence="1" id="KW-0418">Kinase</keyword>
<keyword evidence="2" id="KW-1185">Reference proteome</keyword>
<dbReference type="Pfam" id="PF06293">
    <property type="entry name" value="Kdo"/>
    <property type="match status" value="1"/>
</dbReference>
<sequence>MNCLEMQTPDLPPSAPPLDTFDGWWQRQGDWVEQPNQRRGGESGVQRLQEMDRVLYAKRQVGHLYRSLRYPLGRPTVLREHDALRRMTDLGVRVPNVVHCSTSFSADTGWRGLLVTEALDGFQDLDAWYASGARERYDERLHEQLLHQLAATLARMHRARWQHGCMYGKHVFVRVNGEGADARAEVALLDLEKSRRRLTRSHAAQHDLRQLRRHSSFSAAEWAKLIYVYRAAFGRPIKGLQ</sequence>
<dbReference type="Proteomes" id="UP000243778">
    <property type="component" value="Unassembled WGS sequence"/>
</dbReference>
<accession>A0A1H2YWD2</accession>
<dbReference type="GO" id="GO:0016301">
    <property type="term" value="F:kinase activity"/>
    <property type="evidence" value="ECO:0007669"/>
    <property type="project" value="UniProtKB-KW"/>
</dbReference>
<evidence type="ECO:0000313" key="2">
    <source>
        <dbReference type="Proteomes" id="UP000243778"/>
    </source>
</evidence>
<reference evidence="2" key="1">
    <citation type="submission" date="2016-10" db="EMBL/GenBank/DDBJ databases">
        <authorList>
            <person name="Varghese N."/>
            <person name="Submissions S."/>
        </authorList>
    </citation>
    <scope>NUCLEOTIDE SEQUENCE [LARGE SCALE GENOMIC DNA]</scope>
    <source>
        <strain evidence="2">NRRL B-59562</strain>
    </source>
</reference>
<keyword evidence="1" id="KW-0808">Transferase</keyword>
<evidence type="ECO:0000313" key="1">
    <source>
        <dbReference type="EMBL" id="SDX09337.1"/>
    </source>
</evidence>
<proteinExistence type="predicted"/>
<gene>
    <name evidence="1" type="ORF">SAMN05216287_2076</name>
</gene>